<reference evidence="2 3" key="1">
    <citation type="journal article" date="2006" name="Nat. Biotechnol.">
        <title>Complete genome of the mutualistic, N2-fixing grass endophyte Azoarcus sp. strain BH72.</title>
        <authorList>
            <person name="Krause A."/>
            <person name="Ramakumar A."/>
            <person name="Bartels D."/>
            <person name="Battistoni F."/>
            <person name="Bekel T."/>
            <person name="Boch J."/>
            <person name="Boehm M."/>
            <person name="Friedrich F."/>
            <person name="Hurek T."/>
            <person name="Krause L."/>
            <person name="Linke B."/>
            <person name="McHardy A.C."/>
            <person name="Sarkar A."/>
            <person name="Schneiker S."/>
            <person name="Syed A.A."/>
            <person name="Thauer R."/>
            <person name="Vorhoelter F.-J."/>
            <person name="Weidner S."/>
            <person name="Puehler A."/>
            <person name="Reinhold-Hurek B."/>
            <person name="Kaiser O."/>
            <person name="Goesmann A."/>
        </authorList>
    </citation>
    <scope>NUCLEOTIDE SEQUENCE [LARGE SCALE GENOMIC DNA]</scope>
    <source>
        <strain evidence="2 3">BH72</strain>
    </source>
</reference>
<name>A1K4L9_AZOSB</name>
<gene>
    <name evidence="2" type="ordered locus">azo1157</name>
</gene>
<dbReference type="KEGG" id="azo:azo1157"/>
<dbReference type="RefSeq" id="WP_011764890.1">
    <property type="nucleotide sequence ID" value="NC_008702.1"/>
</dbReference>
<evidence type="ECO:0000313" key="3">
    <source>
        <dbReference type="Proteomes" id="UP000002588"/>
    </source>
</evidence>
<feature type="transmembrane region" description="Helical" evidence="1">
    <location>
        <begin position="32"/>
        <end position="55"/>
    </location>
</feature>
<accession>A1K4L9</accession>
<dbReference type="Proteomes" id="UP000002588">
    <property type="component" value="Chromosome"/>
</dbReference>
<keyword evidence="3" id="KW-1185">Reference proteome</keyword>
<dbReference type="EMBL" id="AM406670">
    <property type="protein sequence ID" value="CAL93774.1"/>
    <property type="molecule type" value="Genomic_DNA"/>
</dbReference>
<keyword evidence="1" id="KW-0812">Transmembrane</keyword>
<protein>
    <submittedName>
        <fullName evidence="2">Hypothetical secreted protein</fullName>
    </submittedName>
</protein>
<evidence type="ECO:0000313" key="2">
    <source>
        <dbReference type="EMBL" id="CAL93774.1"/>
    </source>
</evidence>
<dbReference type="HOGENOM" id="CLU_2784946_0_0_4"/>
<proteinExistence type="predicted"/>
<organism evidence="2 3">
    <name type="scientific">Azoarcus sp. (strain BH72)</name>
    <dbReference type="NCBI Taxonomy" id="418699"/>
    <lineage>
        <taxon>Bacteria</taxon>
        <taxon>Pseudomonadati</taxon>
        <taxon>Pseudomonadota</taxon>
        <taxon>Betaproteobacteria</taxon>
        <taxon>Rhodocyclales</taxon>
        <taxon>Zoogloeaceae</taxon>
        <taxon>Azoarcus</taxon>
    </lineage>
</organism>
<evidence type="ECO:0000256" key="1">
    <source>
        <dbReference type="SAM" id="Phobius"/>
    </source>
</evidence>
<keyword evidence="1" id="KW-1133">Transmembrane helix</keyword>
<dbReference type="AlphaFoldDB" id="A1K4L9"/>
<keyword evidence="1" id="KW-0472">Membrane</keyword>
<sequence>MTRWNRITDFLAHGTLVLPLVLGLGMRSFDTFALTLAPMLLLLIGVTLGAPAVVVPTEEDEGSDGDRR</sequence>